<dbReference type="EMBL" id="MG746602">
    <property type="protein sequence ID" value="AUO78834.1"/>
    <property type="molecule type" value="Genomic_DNA"/>
</dbReference>
<accession>A0A2I6UFS7</accession>
<reference evidence="2" key="1">
    <citation type="submission" date="2018-01" db="EMBL/GenBank/DDBJ databases">
        <title>Direct submission.</title>
        <authorList>
            <person name="Ciacci N."/>
        </authorList>
    </citation>
    <scope>NUCLEOTIDE SEQUENCE [LARGE SCALE GENOMIC DNA]</scope>
</reference>
<dbReference type="Gene3D" id="3.40.50.1000">
    <property type="entry name" value="HAD superfamily/HAD-like"/>
    <property type="match status" value="1"/>
</dbReference>
<organism evidence="1 2">
    <name type="scientific">Klebsiella phage vB_Kpn_F48</name>
    <dbReference type="NCBI Taxonomy" id="2070028"/>
    <lineage>
        <taxon>Viruses</taxon>
        <taxon>Duplodnaviria</taxon>
        <taxon>Heunggongvirae</taxon>
        <taxon>Uroviricota</taxon>
        <taxon>Caudoviricetes</taxon>
        <taxon>Marfavirus</taxon>
        <taxon>Marfavirus F48</taxon>
    </lineage>
</organism>
<proteinExistence type="predicted"/>
<gene>
    <name evidence="1" type="ORF">vBKpnF48_209</name>
</gene>
<sequence>MKKVILTDIDGVVIQWQSGLAYFAHKYGIKTDVIIEMISDEKFRCPSDIFQTDVATGKQLMEKYNNSDFIRYLAAYKDALKVINDLKKDYEFVAITALGNSIDAKLNRQFNLNSLFPGAFQEILMCGHSESKDALLSQAKEKYGSRIVCYIDDLPSHCEAALKVFKGTEVDVFFMPRGERTEKTGAYFVKDWAEVQYMISKRSPGVGNLATLHKIAGTPGTRKDHEDAIWEVIRKAQEANKNKPWVQTPLRPFVPFTPEPYINCRDKWTIKGPSSLRASF</sequence>
<dbReference type="InterPro" id="IPR023214">
    <property type="entry name" value="HAD_sf"/>
</dbReference>
<dbReference type="InterPro" id="IPR036412">
    <property type="entry name" value="HAD-like_sf"/>
</dbReference>
<name>A0A2I6UFS7_9CAUD</name>
<keyword evidence="2" id="KW-1185">Reference proteome</keyword>
<dbReference type="SUPFAM" id="SSF56784">
    <property type="entry name" value="HAD-like"/>
    <property type="match status" value="1"/>
</dbReference>
<evidence type="ECO:0000313" key="1">
    <source>
        <dbReference type="EMBL" id="AUO78834.1"/>
    </source>
</evidence>
<dbReference type="Proteomes" id="UP000240294">
    <property type="component" value="Genome"/>
</dbReference>
<evidence type="ECO:0000313" key="2">
    <source>
        <dbReference type="Proteomes" id="UP000240294"/>
    </source>
</evidence>
<protein>
    <submittedName>
        <fullName evidence="1">Uncharacterized protein</fullName>
    </submittedName>
</protein>